<evidence type="ECO:0000256" key="1">
    <source>
        <dbReference type="ARBA" id="ARBA00022448"/>
    </source>
</evidence>
<keyword evidence="7 8" id="KW-0411">Iron-sulfur</keyword>
<evidence type="ECO:0000313" key="11">
    <source>
        <dbReference type="Proteomes" id="UP000177309"/>
    </source>
</evidence>
<dbReference type="Proteomes" id="UP000177309">
    <property type="component" value="Unassembled WGS sequence"/>
</dbReference>
<evidence type="ECO:0000256" key="8">
    <source>
        <dbReference type="RuleBase" id="RU368020"/>
    </source>
</evidence>
<organism evidence="10 11">
    <name type="scientific">candidate division WOR-1 bacterium RIFOXYC2_FULL_41_25</name>
    <dbReference type="NCBI Taxonomy" id="1802586"/>
    <lineage>
        <taxon>Bacteria</taxon>
        <taxon>Bacillati</taxon>
        <taxon>Saganbacteria</taxon>
    </lineage>
</organism>
<comment type="caution">
    <text evidence="10">The sequence shown here is derived from an EMBL/GenBank/DDBJ whole genome shotgun (WGS) entry which is preliminary data.</text>
</comment>
<name>A0A1F4TIZ3_UNCSA</name>
<dbReference type="PRINTS" id="PR00352">
    <property type="entry name" value="3FE4SFRDOXIN"/>
</dbReference>
<sequence>MAAGQKPEIDSDLCTGCGICVDACPHQALELVDGLAKLTKPEKCDGDAACREACPVEAITMKP</sequence>
<keyword evidence="4" id="KW-0677">Repeat</keyword>
<proteinExistence type="predicted"/>
<keyword evidence="1 8" id="KW-0813">Transport</keyword>
<dbReference type="PANTHER" id="PTHR43687:SF6">
    <property type="entry name" value="L-ASPARTATE SEMIALDEHYDE SULFURTRANSFERASE IRON-SULFUR SUBUNIT"/>
    <property type="match status" value="1"/>
</dbReference>
<dbReference type="EMBL" id="MEUI01000047">
    <property type="protein sequence ID" value="OGC32698.1"/>
    <property type="molecule type" value="Genomic_DNA"/>
</dbReference>
<dbReference type="Pfam" id="PF00037">
    <property type="entry name" value="Fer4"/>
    <property type="match status" value="2"/>
</dbReference>
<evidence type="ECO:0000256" key="5">
    <source>
        <dbReference type="ARBA" id="ARBA00022982"/>
    </source>
</evidence>
<dbReference type="GO" id="GO:0005506">
    <property type="term" value="F:iron ion binding"/>
    <property type="evidence" value="ECO:0007669"/>
    <property type="project" value="UniProtKB-UniRule"/>
</dbReference>
<evidence type="ECO:0000256" key="7">
    <source>
        <dbReference type="ARBA" id="ARBA00023014"/>
    </source>
</evidence>
<dbReference type="PROSITE" id="PS00198">
    <property type="entry name" value="4FE4S_FER_1"/>
    <property type="match status" value="1"/>
</dbReference>
<feature type="domain" description="4Fe-4S ferredoxin-type" evidence="9">
    <location>
        <begin position="5"/>
        <end position="34"/>
    </location>
</feature>
<reference evidence="10 11" key="1">
    <citation type="journal article" date="2016" name="Nat. Commun.">
        <title>Thousands of microbial genomes shed light on interconnected biogeochemical processes in an aquifer system.</title>
        <authorList>
            <person name="Anantharaman K."/>
            <person name="Brown C.T."/>
            <person name="Hug L.A."/>
            <person name="Sharon I."/>
            <person name="Castelle C.J."/>
            <person name="Probst A.J."/>
            <person name="Thomas B.C."/>
            <person name="Singh A."/>
            <person name="Wilkins M.J."/>
            <person name="Karaoz U."/>
            <person name="Brodie E.L."/>
            <person name="Williams K.H."/>
            <person name="Hubbard S.S."/>
            <person name="Banfield J.F."/>
        </authorList>
    </citation>
    <scope>NUCLEOTIDE SEQUENCE [LARGE SCALE GENOMIC DNA]</scope>
</reference>
<feature type="domain" description="4Fe-4S ferredoxin-type" evidence="9">
    <location>
        <begin position="35"/>
        <end position="63"/>
    </location>
</feature>
<dbReference type="InterPro" id="IPR017896">
    <property type="entry name" value="4Fe4S_Fe-S-bd"/>
</dbReference>
<dbReference type="SUPFAM" id="SSF54862">
    <property type="entry name" value="4Fe-4S ferredoxins"/>
    <property type="match status" value="1"/>
</dbReference>
<keyword evidence="5 8" id="KW-0249">Electron transport</keyword>
<dbReference type="InterPro" id="IPR001080">
    <property type="entry name" value="3Fe4S_ferredoxin"/>
</dbReference>
<gene>
    <name evidence="10" type="ORF">A2462_04050</name>
</gene>
<accession>A0A1F4TIZ3</accession>
<comment type="function">
    <text evidence="8">Ferredoxins are iron-sulfur proteins that transfer electrons in a wide variety of metabolic reactions.</text>
</comment>
<dbReference type="Gene3D" id="3.30.70.20">
    <property type="match status" value="1"/>
</dbReference>
<dbReference type="InterPro" id="IPR017900">
    <property type="entry name" value="4Fe4S_Fe_S_CS"/>
</dbReference>
<dbReference type="PANTHER" id="PTHR43687">
    <property type="entry name" value="ADENYLYLSULFATE REDUCTASE, BETA SUBUNIT"/>
    <property type="match status" value="1"/>
</dbReference>
<keyword evidence="3 8" id="KW-0479">Metal-binding</keyword>
<evidence type="ECO:0000256" key="3">
    <source>
        <dbReference type="ARBA" id="ARBA00022723"/>
    </source>
</evidence>
<keyword evidence="6 8" id="KW-0408">Iron</keyword>
<dbReference type="InterPro" id="IPR050572">
    <property type="entry name" value="Fe-S_Ferredoxin"/>
</dbReference>
<dbReference type="GO" id="GO:0009055">
    <property type="term" value="F:electron transfer activity"/>
    <property type="evidence" value="ECO:0007669"/>
    <property type="project" value="UniProtKB-UniRule"/>
</dbReference>
<keyword evidence="2" id="KW-0004">4Fe-4S</keyword>
<evidence type="ECO:0000256" key="6">
    <source>
        <dbReference type="ARBA" id="ARBA00023004"/>
    </source>
</evidence>
<evidence type="ECO:0000259" key="9">
    <source>
        <dbReference type="PROSITE" id="PS51379"/>
    </source>
</evidence>
<dbReference type="PROSITE" id="PS51379">
    <property type="entry name" value="4FE4S_FER_2"/>
    <property type="match status" value="2"/>
</dbReference>
<dbReference type="AlphaFoldDB" id="A0A1F4TIZ3"/>
<evidence type="ECO:0000313" key="10">
    <source>
        <dbReference type="EMBL" id="OGC32698.1"/>
    </source>
</evidence>
<evidence type="ECO:0000256" key="4">
    <source>
        <dbReference type="ARBA" id="ARBA00022737"/>
    </source>
</evidence>
<dbReference type="GO" id="GO:0051539">
    <property type="term" value="F:4 iron, 4 sulfur cluster binding"/>
    <property type="evidence" value="ECO:0007669"/>
    <property type="project" value="UniProtKB-KW"/>
</dbReference>
<protein>
    <recommendedName>
        <fullName evidence="8">Ferredoxin</fullName>
    </recommendedName>
</protein>
<evidence type="ECO:0000256" key="2">
    <source>
        <dbReference type="ARBA" id="ARBA00022485"/>
    </source>
</evidence>